<name>A0A4Z0RF52_9FIRM</name>
<proteinExistence type="predicted"/>
<dbReference type="InterPro" id="IPR005467">
    <property type="entry name" value="His_kinase_dom"/>
</dbReference>
<feature type="transmembrane region" description="Helical" evidence="3">
    <location>
        <begin position="172"/>
        <end position="195"/>
    </location>
</feature>
<feature type="transmembrane region" description="Helical" evidence="3">
    <location>
        <begin position="34"/>
        <end position="51"/>
    </location>
</feature>
<feature type="domain" description="Histidine kinase" evidence="4">
    <location>
        <begin position="258"/>
        <end position="449"/>
    </location>
</feature>
<gene>
    <name evidence="5" type="ORF">E4K67_02060</name>
</gene>
<evidence type="ECO:0000256" key="1">
    <source>
        <dbReference type="ARBA" id="ARBA00022777"/>
    </source>
</evidence>
<dbReference type="InterPro" id="IPR036890">
    <property type="entry name" value="HATPase_C_sf"/>
</dbReference>
<dbReference type="SMART" id="SM00387">
    <property type="entry name" value="HATPase_c"/>
    <property type="match status" value="1"/>
</dbReference>
<feature type="transmembrane region" description="Helical" evidence="3">
    <location>
        <begin position="6"/>
        <end position="27"/>
    </location>
</feature>
<dbReference type="PANTHER" id="PTHR40448">
    <property type="entry name" value="TWO-COMPONENT SENSOR HISTIDINE KINASE"/>
    <property type="match status" value="1"/>
</dbReference>
<keyword evidence="1" id="KW-0418">Kinase</keyword>
<feature type="transmembrane region" description="Helical" evidence="3">
    <location>
        <begin position="57"/>
        <end position="77"/>
    </location>
</feature>
<keyword evidence="6" id="KW-1185">Reference proteome</keyword>
<dbReference type="Pfam" id="PF02518">
    <property type="entry name" value="HATPase_c"/>
    <property type="match status" value="1"/>
</dbReference>
<evidence type="ECO:0000256" key="3">
    <source>
        <dbReference type="SAM" id="Phobius"/>
    </source>
</evidence>
<keyword evidence="3" id="KW-0472">Membrane</keyword>
<keyword evidence="1" id="KW-0808">Transferase</keyword>
<dbReference type="InterPro" id="IPR003594">
    <property type="entry name" value="HATPase_dom"/>
</dbReference>
<dbReference type="InterPro" id="IPR039506">
    <property type="entry name" value="SPOB_a"/>
</dbReference>
<evidence type="ECO:0000313" key="6">
    <source>
        <dbReference type="Proteomes" id="UP000298460"/>
    </source>
</evidence>
<dbReference type="GO" id="GO:0016301">
    <property type="term" value="F:kinase activity"/>
    <property type="evidence" value="ECO:0007669"/>
    <property type="project" value="UniProtKB-KW"/>
</dbReference>
<dbReference type="Proteomes" id="UP000298460">
    <property type="component" value="Unassembled WGS sequence"/>
</dbReference>
<dbReference type="Pfam" id="PF14689">
    <property type="entry name" value="SPOB_a"/>
    <property type="match status" value="1"/>
</dbReference>
<keyword evidence="3" id="KW-0812">Transmembrane</keyword>
<protein>
    <submittedName>
        <fullName evidence="5">GHKL domain-containing protein</fullName>
    </submittedName>
</protein>
<dbReference type="GO" id="GO:0000160">
    <property type="term" value="P:phosphorelay signal transduction system"/>
    <property type="evidence" value="ECO:0007669"/>
    <property type="project" value="UniProtKB-KW"/>
</dbReference>
<dbReference type="OrthoDB" id="9813149at2"/>
<reference evidence="5 6" key="1">
    <citation type="submission" date="2019-03" db="EMBL/GenBank/DDBJ databases">
        <title>Draft Genome Sequence of Desulfosporosinus fructosivorans Strain 63.6F, Isolated from Marine Sediment in the Baltic Sea.</title>
        <authorList>
            <person name="Hausmann B."/>
            <person name="Vandieken V."/>
            <person name="Pjevac P."/>
            <person name="Schreck K."/>
            <person name="Herbold C.W."/>
            <person name="Loy A."/>
        </authorList>
    </citation>
    <scope>NUCLEOTIDE SEQUENCE [LARGE SCALE GENOMIC DNA]</scope>
    <source>
        <strain evidence="5 6">63.6F</strain>
    </source>
</reference>
<evidence type="ECO:0000313" key="5">
    <source>
        <dbReference type="EMBL" id="TGE40216.1"/>
    </source>
</evidence>
<feature type="transmembrane region" description="Helical" evidence="3">
    <location>
        <begin position="207"/>
        <end position="230"/>
    </location>
</feature>
<keyword evidence="3" id="KW-1133">Transmembrane helix</keyword>
<dbReference type="GO" id="GO:0042802">
    <property type="term" value="F:identical protein binding"/>
    <property type="evidence" value="ECO:0007669"/>
    <property type="project" value="TreeGrafter"/>
</dbReference>
<dbReference type="SUPFAM" id="SSF55874">
    <property type="entry name" value="ATPase domain of HSP90 chaperone/DNA topoisomerase II/histidine kinase"/>
    <property type="match status" value="1"/>
</dbReference>
<organism evidence="5 6">
    <name type="scientific">Desulfosporosinus fructosivorans</name>
    <dbReference type="NCBI Taxonomy" id="2018669"/>
    <lineage>
        <taxon>Bacteria</taxon>
        <taxon>Bacillati</taxon>
        <taxon>Bacillota</taxon>
        <taxon>Clostridia</taxon>
        <taxon>Eubacteriales</taxon>
        <taxon>Desulfitobacteriaceae</taxon>
        <taxon>Desulfosporosinus</taxon>
    </lineage>
</organism>
<dbReference type="AlphaFoldDB" id="A0A4Z0RF52"/>
<comment type="caution">
    <text evidence="5">The sequence shown here is derived from an EMBL/GenBank/DDBJ whole genome shotgun (WGS) entry which is preliminary data.</text>
</comment>
<evidence type="ECO:0000259" key="4">
    <source>
        <dbReference type="PROSITE" id="PS50109"/>
    </source>
</evidence>
<dbReference type="Gene3D" id="3.30.565.10">
    <property type="entry name" value="Histidine kinase-like ATPase, C-terminal domain"/>
    <property type="match status" value="1"/>
</dbReference>
<keyword evidence="2" id="KW-0902">Two-component regulatory system</keyword>
<dbReference type="PANTHER" id="PTHR40448:SF1">
    <property type="entry name" value="TWO-COMPONENT SENSOR HISTIDINE KINASE"/>
    <property type="match status" value="1"/>
</dbReference>
<accession>A0A4Z0RF52</accession>
<feature type="transmembrane region" description="Helical" evidence="3">
    <location>
        <begin position="122"/>
        <end position="142"/>
    </location>
</feature>
<sequence>MDSMPLIPFLGSSVPESLILYYMVLVLVGQNESLRFIISLSLITSLFSYIIRAIPMIFGIHSILQVILMVILLNSFLKLPWLIAFAVMILSSVILGLTEGIFVPFLAWVFSLELQQILTDPLLRMLFTLPHVIFLAVLTHMIRKRQFRVPLIARILEVNCETAKRTRKQQTYLIALCLIQALMLVLLKISFYAYSSSVYISLTLDNLVEISIFVLMVAALATIFVANYLLQVIEREARLETELHYVRERHNLNLRVQVERHDFYNHLTAIYGYVKEGHYAQAEAYIGNLYETVRHIESLLKIYPPELAAILSVKQEEAKTRGIRFHWKVNVEGTTLPLSPEDLTHLTGNLLDNALDAAKANCTPIVDLSLTCNKLGLELTVSNNGNPIPQSYKQNIYILGYTTKDVKQHSGLGLYIIQQIIDRYDGQLELKEPENYSGVEFVAYIPWRN</sequence>
<dbReference type="EMBL" id="SPQQ01000001">
    <property type="protein sequence ID" value="TGE40216.1"/>
    <property type="molecule type" value="Genomic_DNA"/>
</dbReference>
<evidence type="ECO:0000256" key="2">
    <source>
        <dbReference type="ARBA" id="ARBA00023012"/>
    </source>
</evidence>
<feature type="transmembrane region" description="Helical" evidence="3">
    <location>
        <begin position="84"/>
        <end position="110"/>
    </location>
</feature>
<dbReference type="PROSITE" id="PS50109">
    <property type="entry name" value="HIS_KIN"/>
    <property type="match status" value="1"/>
</dbReference>
<dbReference type="Gene3D" id="1.10.287.130">
    <property type="match status" value="1"/>
</dbReference>